<accession>A0ABN8MA00</accession>
<evidence type="ECO:0000313" key="1">
    <source>
        <dbReference type="EMBL" id="CAH3025390.1"/>
    </source>
</evidence>
<reference evidence="1 2" key="1">
    <citation type="submission" date="2022-05" db="EMBL/GenBank/DDBJ databases">
        <authorList>
            <consortium name="Genoscope - CEA"/>
            <person name="William W."/>
        </authorList>
    </citation>
    <scope>NUCLEOTIDE SEQUENCE [LARGE SCALE GENOMIC DNA]</scope>
</reference>
<name>A0ABN8MA00_9CNID</name>
<dbReference type="EMBL" id="CALNXI010000350">
    <property type="protein sequence ID" value="CAH3025390.1"/>
    <property type="molecule type" value="Genomic_DNA"/>
</dbReference>
<gene>
    <name evidence="1" type="ORF">PEVE_00025975</name>
</gene>
<evidence type="ECO:0000313" key="2">
    <source>
        <dbReference type="Proteomes" id="UP001159427"/>
    </source>
</evidence>
<dbReference type="Proteomes" id="UP001159427">
    <property type="component" value="Unassembled WGS sequence"/>
</dbReference>
<feature type="non-terminal residue" evidence="1">
    <location>
        <position position="1"/>
    </location>
</feature>
<comment type="caution">
    <text evidence="1">The sequence shown here is derived from an EMBL/GenBank/DDBJ whole genome shotgun (WGS) entry which is preliminary data.</text>
</comment>
<sequence>RFRRLKTCEEEETCVAGAIPKSTRYKNKWAAGIFDNLQRARFPKVPINYDLHKIQSSEVSLVQMGALSLNYWLT</sequence>
<keyword evidence="2" id="KW-1185">Reference proteome</keyword>
<proteinExistence type="predicted"/>
<protein>
    <submittedName>
        <fullName evidence="1">Uncharacterized protein</fullName>
    </submittedName>
</protein>
<organism evidence="1 2">
    <name type="scientific">Porites evermanni</name>
    <dbReference type="NCBI Taxonomy" id="104178"/>
    <lineage>
        <taxon>Eukaryota</taxon>
        <taxon>Metazoa</taxon>
        <taxon>Cnidaria</taxon>
        <taxon>Anthozoa</taxon>
        <taxon>Hexacorallia</taxon>
        <taxon>Scleractinia</taxon>
        <taxon>Fungiina</taxon>
        <taxon>Poritidae</taxon>
        <taxon>Porites</taxon>
    </lineage>
</organism>